<keyword evidence="1" id="KW-0805">Transcription regulation</keyword>
<feature type="domain" description="HTH cro/C1-type" evidence="5">
    <location>
        <begin position="2"/>
        <end position="27"/>
    </location>
</feature>
<evidence type="ECO:0000259" key="5">
    <source>
        <dbReference type="PROSITE" id="PS50943"/>
    </source>
</evidence>
<feature type="domain" description="HTH lacI-type" evidence="4">
    <location>
        <begin position="2"/>
        <end position="57"/>
    </location>
</feature>
<evidence type="ECO:0000313" key="6">
    <source>
        <dbReference type="EMBL" id="HIV39786.1"/>
    </source>
</evidence>
<dbReference type="InterPro" id="IPR046335">
    <property type="entry name" value="LacI/GalR-like_sensor"/>
</dbReference>
<dbReference type="InterPro" id="IPR001387">
    <property type="entry name" value="Cro/C1-type_HTH"/>
</dbReference>
<evidence type="ECO:0000259" key="4">
    <source>
        <dbReference type="PROSITE" id="PS50932"/>
    </source>
</evidence>
<dbReference type="SMART" id="SM00354">
    <property type="entry name" value="HTH_LACI"/>
    <property type="match status" value="1"/>
</dbReference>
<dbReference type="AlphaFoldDB" id="A0A9D1PFD0"/>
<dbReference type="InterPro" id="IPR028082">
    <property type="entry name" value="Peripla_BP_I"/>
</dbReference>
<dbReference type="SUPFAM" id="SSF53822">
    <property type="entry name" value="Periplasmic binding protein-like I"/>
    <property type="match status" value="1"/>
</dbReference>
<name>A0A9D1PFD0_9FIRM</name>
<dbReference type="InterPro" id="IPR010982">
    <property type="entry name" value="Lambda_DNA-bd_dom_sf"/>
</dbReference>
<keyword evidence="2" id="KW-0238">DNA-binding</keyword>
<dbReference type="PANTHER" id="PTHR30146:SF109">
    <property type="entry name" value="HTH-TYPE TRANSCRIPTIONAL REGULATOR GALS"/>
    <property type="match status" value="1"/>
</dbReference>
<dbReference type="CDD" id="cd01392">
    <property type="entry name" value="HTH_LacI"/>
    <property type="match status" value="1"/>
</dbReference>
<protein>
    <submittedName>
        <fullName evidence="6">LacI family transcriptional regulator</fullName>
    </submittedName>
</protein>
<dbReference type="EMBL" id="DXIQ01000088">
    <property type="protein sequence ID" value="HIV39786.1"/>
    <property type="molecule type" value="Genomic_DNA"/>
</dbReference>
<evidence type="ECO:0000313" key="7">
    <source>
        <dbReference type="Proteomes" id="UP000886814"/>
    </source>
</evidence>
<evidence type="ECO:0000256" key="3">
    <source>
        <dbReference type="ARBA" id="ARBA00023163"/>
    </source>
</evidence>
<evidence type="ECO:0000256" key="1">
    <source>
        <dbReference type="ARBA" id="ARBA00023015"/>
    </source>
</evidence>
<gene>
    <name evidence="6" type="ORF">H9747_12465</name>
</gene>
<evidence type="ECO:0000256" key="2">
    <source>
        <dbReference type="ARBA" id="ARBA00023125"/>
    </source>
</evidence>
<dbReference type="Proteomes" id="UP000886814">
    <property type="component" value="Unassembled WGS sequence"/>
</dbReference>
<organism evidence="6 7">
    <name type="scientific">Candidatus Blautia stercorigallinarum</name>
    <dbReference type="NCBI Taxonomy" id="2838501"/>
    <lineage>
        <taxon>Bacteria</taxon>
        <taxon>Bacillati</taxon>
        <taxon>Bacillota</taxon>
        <taxon>Clostridia</taxon>
        <taxon>Lachnospirales</taxon>
        <taxon>Lachnospiraceae</taxon>
        <taxon>Blautia</taxon>
    </lineage>
</organism>
<reference evidence="6" key="1">
    <citation type="journal article" date="2021" name="PeerJ">
        <title>Extensive microbial diversity within the chicken gut microbiome revealed by metagenomics and culture.</title>
        <authorList>
            <person name="Gilroy R."/>
            <person name="Ravi A."/>
            <person name="Getino M."/>
            <person name="Pursley I."/>
            <person name="Horton D.L."/>
            <person name="Alikhan N.F."/>
            <person name="Baker D."/>
            <person name="Gharbi K."/>
            <person name="Hall N."/>
            <person name="Watson M."/>
            <person name="Adriaenssens E.M."/>
            <person name="Foster-Nyarko E."/>
            <person name="Jarju S."/>
            <person name="Secka A."/>
            <person name="Antonio M."/>
            <person name="Oren A."/>
            <person name="Chaudhuri R.R."/>
            <person name="La Ragione R."/>
            <person name="Hildebrand F."/>
            <person name="Pallen M.J."/>
        </authorList>
    </citation>
    <scope>NUCLEOTIDE SEQUENCE</scope>
    <source>
        <strain evidence="6">CHK195-9823</strain>
    </source>
</reference>
<reference evidence="6" key="2">
    <citation type="submission" date="2021-04" db="EMBL/GenBank/DDBJ databases">
        <authorList>
            <person name="Gilroy R."/>
        </authorList>
    </citation>
    <scope>NUCLEOTIDE SEQUENCE</scope>
    <source>
        <strain evidence="6">CHK195-9823</strain>
    </source>
</reference>
<dbReference type="CDD" id="cd06267">
    <property type="entry name" value="PBP1_LacI_sugar_binding-like"/>
    <property type="match status" value="1"/>
</dbReference>
<dbReference type="InterPro" id="IPR000843">
    <property type="entry name" value="HTH_LacI"/>
</dbReference>
<accession>A0A9D1PFD0</accession>
<comment type="caution">
    <text evidence="6">The sequence shown here is derived from an EMBL/GenBank/DDBJ whole genome shotgun (WGS) entry which is preliminary data.</text>
</comment>
<proteinExistence type="predicted"/>
<dbReference type="GO" id="GO:0000976">
    <property type="term" value="F:transcription cis-regulatory region binding"/>
    <property type="evidence" value="ECO:0007669"/>
    <property type="project" value="TreeGrafter"/>
</dbReference>
<dbReference type="Pfam" id="PF13377">
    <property type="entry name" value="Peripla_BP_3"/>
    <property type="match status" value="1"/>
</dbReference>
<dbReference type="Gene3D" id="3.40.50.2300">
    <property type="match status" value="2"/>
</dbReference>
<dbReference type="PANTHER" id="PTHR30146">
    <property type="entry name" value="LACI-RELATED TRANSCRIPTIONAL REPRESSOR"/>
    <property type="match status" value="1"/>
</dbReference>
<dbReference type="SUPFAM" id="SSF47413">
    <property type="entry name" value="lambda repressor-like DNA-binding domains"/>
    <property type="match status" value="1"/>
</dbReference>
<keyword evidence="3" id="KW-0804">Transcription</keyword>
<dbReference type="Gene3D" id="1.10.260.40">
    <property type="entry name" value="lambda repressor-like DNA-binding domains"/>
    <property type="match status" value="1"/>
</dbReference>
<dbReference type="Pfam" id="PF00356">
    <property type="entry name" value="LacI"/>
    <property type="match status" value="1"/>
</dbReference>
<dbReference type="PROSITE" id="PS50943">
    <property type="entry name" value="HTH_CROC1"/>
    <property type="match status" value="1"/>
</dbReference>
<dbReference type="PROSITE" id="PS50932">
    <property type="entry name" value="HTH_LACI_2"/>
    <property type="match status" value="1"/>
</dbReference>
<dbReference type="GO" id="GO:0003700">
    <property type="term" value="F:DNA-binding transcription factor activity"/>
    <property type="evidence" value="ECO:0007669"/>
    <property type="project" value="TreeGrafter"/>
</dbReference>
<sequence length="342" mass="39194">MITIKEMAKQLGVSPTTVSNVINGRTEKMSEQTKLRIEEMLVKYHYVQDSRGGRNSQEELKLVVVEFFFEMRERIFTDPFCSELLESIARELESNGRSVVCSTVQNEENFLKKLTARNVEGAIILGCDPDRCEELCRRTSKPLVFVDSGEGNYDNIGLRDREGAREITSYLIKQGHRKIAFFCDQERPIASNRARLVGYREALEKYGLSYSESDCTFLPQDKNLRYEVLRKFARTAKEKGYTAAFFAADLYANEAVNVFFSKNLWVPEDISVVGFDDNVYARLSRPTLTTVRQSPTDKGREAVKLLMKRIYGQEVLAGSMELPTELIVRESVRNIWKSHNGR</sequence>